<dbReference type="EMBL" id="MU853977">
    <property type="protein sequence ID" value="KAK3934573.1"/>
    <property type="molecule type" value="Genomic_DNA"/>
</dbReference>
<dbReference type="AlphaFoldDB" id="A0AAN6MY17"/>
<gene>
    <name evidence="2" type="ORF">QBC46DRAFT_73666</name>
</gene>
<protein>
    <submittedName>
        <fullName evidence="2">Uncharacterized protein</fullName>
    </submittedName>
</protein>
<proteinExistence type="predicted"/>
<sequence>MRAAIMCAVLSLGLLLTGQLLFLTVKPWLAWLLLVARACSVAGCAVYQLSMCMTLEVLTRRRLLSIRPVPADLLTTM</sequence>
<reference evidence="3" key="1">
    <citation type="journal article" date="2023" name="Mol. Phylogenet. Evol.">
        <title>Genome-scale phylogeny and comparative genomics of the fungal order Sordariales.</title>
        <authorList>
            <person name="Hensen N."/>
            <person name="Bonometti L."/>
            <person name="Westerberg I."/>
            <person name="Brannstrom I.O."/>
            <person name="Guillou S."/>
            <person name="Cros-Aarteil S."/>
            <person name="Calhoun S."/>
            <person name="Haridas S."/>
            <person name="Kuo A."/>
            <person name="Mondo S."/>
            <person name="Pangilinan J."/>
            <person name="Riley R."/>
            <person name="LaButti K."/>
            <person name="Andreopoulos B."/>
            <person name="Lipzen A."/>
            <person name="Chen C."/>
            <person name="Yan M."/>
            <person name="Daum C."/>
            <person name="Ng V."/>
            <person name="Clum A."/>
            <person name="Steindorff A."/>
            <person name="Ohm R.A."/>
            <person name="Martin F."/>
            <person name="Silar P."/>
            <person name="Natvig D.O."/>
            <person name="Lalanne C."/>
            <person name="Gautier V."/>
            <person name="Ament-Velasquez S.L."/>
            <person name="Kruys A."/>
            <person name="Hutchinson M.I."/>
            <person name="Powell A.J."/>
            <person name="Barry K."/>
            <person name="Miller A.N."/>
            <person name="Grigoriev I.V."/>
            <person name="Debuchy R."/>
            <person name="Gladieux P."/>
            <person name="Hiltunen Thoren M."/>
            <person name="Johannesson H."/>
        </authorList>
    </citation>
    <scope>NUCLEOTIDE SEQUENCE [LARGE SCALE GENOMIC DNA]</scope>
    <source>
        <strain evidence="3">CBS 340.73</strain>
    </source>
</reference>
<evidence type="ECO:0000313" key="3">
    <source>
        <dbReference type="Proteomes" id="UP001303473"/>
    </source>
</evidence>
<accession>A0AAN6MY17</accession>
<keyword evidence="1" id="KW-0472">Membrane</keyword>
<dbReference type="Proteomes" id="UP001303473">
    <property type="component" value="Unassembled WGS sequence"/>
</dbReference>
<keyword evidence="1" id="KW-0812">Transmembrane</keyword>
<organism evidence="2 3">
    <name type="scientific">Diplogelasinospora grovesii</name>
    <dbReference type="NCBI Taxonomy" id="303347"/>
    <lineage>
        <taxon>Eukaryota</taxon>
        <taxon>Fungi</taxon>
        <taxon>Dikarya</taxon>
        <taxon>Ascomycota</taxon>
        <taxon>Pezizomycotina</taxon>
        <taxon>Sordariomycetes</taxon>
        <taxon>Sordariomycetidae</taxon>
        <taxon>Sordariales</taxon>
        <taxon>Diplogelasinosporaceae</taxon>
        <taxon>Diplogelasinospora</taxon>
    </lineage>
</organism>
<name>A0AAN6MY17_9PEZI</name>
<comment type="caution">
    <text evidence="2">The sequence shown here is derived from an EMBL/GenBank/DDBJ whole genome shotgun (WGS) entry which is preliminary data.</text>
</comment>
<feature type="transmembrane region" description="Helical" evidence="1">
    <location>
        <begin position="28"/>
        <end position="58"/>
    </location>
</feature>
<evidence type="ECO:0000256" key="1">
    <source>
        <dbReference type="SAM" id="Phobius"/>
    </source>
</evidence>
<keyword evidence="3" id="KW-1185">Reference proteome</keyword>
<evidence type="ECO:0000313" key="2">
    <source>
        <dbReference type="EMBL" id="KAK3934573.1"/>
    </source>
</evidence>
<keyword evidence="1" id="KW-1133">Transmembrane helix</keyword>